<dbReference type="Proteomes" id="UP000828390">
    <property type="component" value="Unassembled WGS sequence"/>
</dbReference>
<gene>
    <name evidence="2" type="ORF">DPMN_063396</name>
</gene>
<dbReference type="OrthoDB" id="5175656at2759"/>
<evidence type="ECO:0008006" key="4">
    <source>
        <dbReference type="Google" id="ProtNLM"/>
    </source>
</evidence>
<dbReference type="GO" id="GO:0016805">
    <property type="term" value="F:dipeptidase activity"/>
    <property type="evidence" value="ECO:0007669"/>
    <property type="project" value="InterPro"/>
</dbReference>
<dbReference type="Gene3D" id="3.60.60.10">
    <property type="entry name" value="Penicillin V Acylase, Chain A"/>
    <property type="match status" value="1"/>
</dbReference>
<name>A0A9D4HJ25_DREPO</name>
<keyword evidence="3" id="KW-1185">Reference proteome</keyword>
<dbReference type="PANTHER" id="PTHR12994">
    <property type="entry name" value="SECERNIN"/>
    <property type="match status" value="1"/>
</dbReference>
<reference evidence="2" key="1">
    <citation type="journal article" date="2019" name="bioRxiv">
        <title>The Genome of the Zebra Mussel, Dreissena polymorpha: A Resource for Invasive Species Research.</title>
        <authorList>
            <person name="McCartney M.A."/>
            <person name="Auch B."/>
            <person name="Kono T."/>
            <person name="Mallez S."/>
            <person name="Zhang Y."/>
            <person name="Obille A."/>
            <person name="Becker A."/>
            <person name="Abrahante J.E."/>
            <person name="Garbe J."/>
            <person name="Badalamenti J.P."/>
            <person name="Herman A."/>
            <person name="Mangelson H."/>
            <person name="Liachko I."/>
            <person name="Sullivan S."/>
            <person name="Sone E.D."/>
            <person name="Koren S."/>
            <person name="Silverstein K.A.T."/>
            <person name="Beckman K.B."/>
            <person name="Gohl D.M."/>
        </authorList>
    </citation>
    <scope>NUCLEOTIDE SEQUENCE</scope>
    <source>
        <strain evidence="2">Duluth1</strain>
        <tissue evidence="2">Whole animal</tissue>
    </source>
</reference>
<evidence type="ECO:0000313" key="2">
    <source>
        <dbReference type="EMBL" id="KAH3720497.1"/>
    </source>
</evidence>
<dbReference type="GO" id="GO:0070004">
    <property type="term" value="F:cysteine-type exopeptidase activity"/>
    <property type="evidence" value="ECO:0007669"/>
    <property type="project" value="InterPro"/>
</dbReference>
<dbReference type="GO" id="GO:0006508">
    <property type="term" value="P:proteolysis"/>
    <property type="evidence" value="ECO:0007669"/>
    <property type="project" value="InterPro"/>
</dbReference>
<comment type="caution">
    <text evidence="2">The sequence shown here is derived from an EMBL/GenBank/DDBJ whole genome shotgun (WGS) entry which is preliminary data.</text>
</comment>
<proteinExistence type="inferred from homology"/>
<dbReference type="AlphaFoldDB" id="A0A9D4HJ25"/>
<comment type="similarity">
    <text evidence="1">Belongs to the peptidase C69 family. Secernin subfamily.</text>
</comment>
<accession>A0A9D4HJ25</accession>
<sequence>MDKFPLSCDTFVALLPATASGYVIFGKNSDRPDNEVQEVIYRPAASFQPGEKLQCTYIEVDQALSTNAVILSKPAWMWGAEMGANEKGVVIGNEAVWTKLNGAEDYTECLLGMDLLRLGLERGSSARESLEVITALLETHGQGGACAEGGDMYYHNSFIIADCTEAWVLETAGKLWVAERVTEGVRNISNQLTITTKYDLSSPNLVEKATDLKLYKPEDGEFNFAKVFDQDSMSSVISRFCNGRKLMKKYAENGTFSVTDMMNILRDTDSGINRQSGTCGSQVSMLPSNGTSASIAMGMPCCHWFTGIPDPAVSMFKPFIFTPNVSIGHLTTSPDHGADDPARKQPRFGGKVERRHPLYIAHEKLLTLQVQNEAKASAIIKNVRDLELNCVADMDEVLKCFDESSYSKVNELFAHMSNMESNFYK</sequence>
<dbReference type="Pfam" id="PF03577">
    <property type="entry name" value="Peptidase_C69"/>
    <property type="match status" value="1"/>
</dbReference>
<dbReference type="PANTHER" id="PTHR12994:SF17">
    <property type="entry name" value="LD30995P"/>
    <property type="match status" value="1"/>
</dbReference>
<organism evidence="2 3">
    <name type="scientific">Dreissena polymorpha</name>
    <name type="common">Zebra mussel</name>
    <name type="synonym">Mytilus polymorpha</name>
    <dbReference type="NCBI Taxonomy" id="45954"/>
    <lineage>
        <taxon>Eukaryota</taxon>
        <taxon>Metazoa</taxon>
        <taxon>Spiralia</taxon>
        <taxon>Lophotrochozoa</taxon>
        <taxon>Mollusca</taxon>
        <taxon>Bivalvia</taxon>
        <taxon>Autobranchia</taxon>
        <taxon>Heteroconchia</taxon>
        <taxon>Euheterodonta</taxon>
        <taxon>Imparidentia</taxon>
        <taxon>Neoheterodontei</taxon>
        <taxon>Myida</taxon>
        <taxon>Dreissenoidea</taxon>
        <taxon>Dreissenidae</taxon>
        <taxon>Dreissena</taxon>
    </lineage>
</organism>
<evidence type="ECO:0000313" key="3">
    <source>
        <dbReference type="Proteomes" id="UP000828390"/>
    </source>
</evidence>
<dbReference type="EMBL" id="JAIWYP010000013">
    <property type="protein sequence ID" value="KAH3720497.1"/>
    <property type="molecule type" value="Genomic_DNA"/>
</dbReference>
<dbReference type="InterPro" id="IPR005322">
    <property type="entry name" value="Peptidase_C69"/>
</dbReference>
<reference evidence="2" key="2">
    <citation type="submission" date="2020-11" db="EMBL/GenBank/DDBJ databases">
        <authorList>
            <person name="McCartney M.A."/>
            <person name="Auch B."/>
            <person name="Kono T."/>
            <person name="Mallez S."/>
            <person name="Becker A."/>
            <person name="Gohl D.M."/>
            <person name="Silverstein K.A.T."/>
            <person name="Koren S."/>
            <person name="Bechman K.B."/>
            <person name="Herman A."/>
            <person name="Abrahante J.E."/>
            <person name="Garbe J."/>
        </authorList>
    </citation>
    <scope>NUCLEOTIDE SEQUENCE</scope>
    <source>
        <strain evidence="2">Duluth1</strain>
        <tissue evidence="2">Whole animal</tissue>
    </source>
</reference>
<protein>
    <recommendedName>
        <fullName evidence="4">Secernin-2</fullName>
    </recommendedName>
</protein>
<evidence type="ECO:0000256" key="1">
    <source>
        <dbReference type="ARBA" id="ARBA00005705"/>
    </source>
</evidence>